<dbReference type="EC" id="1.5.1.3" evidence="2"/>
<feature type="region of interest" description="Disordered" evidence="8">
    <location>
        <begin position="48"/>
        <end position="69"/>
    </location>
</feature>
<dbReference type="PANTHER" id="PTHR48069:SF3">
    <property type="entry name" value="DIHYDROFOLATE REDUCTASE"/>
    <property type="match status" value="1"/>
</dbReference>
<evidence type="ECO:0000259" key="9">
    <source>
        <dbReference type="PROSITE" id="PS51330"/>
    </source>
</evidence>
<dbReference type="PANTHER" id="PTHR48069">
    <property type="entry name" value="DIHYDROFOLATE REDUCTASE"/>
    <property type="match status" value="1"/>
</dbReference>
<keyword evidence="6" id="KW-0560">Oxidoreductase</keyword>
<evidence type="ECO:0000256" key="6">
    <source>
        <dbReference type="ARBA" id="ARBA00023002"/>
    </source>
</evidence>
<dbReference type="InterPro" id="IPR017925">
    <property type="entry name" value="DHFR_CS"/>
</dbReference>
<evidence type="ECO:0000313" key="10">
    <source>
        <dbReference type="EMBL" id="KAL1303923.1"/>
    </source>
</evidence>
<evidence type="ECO:0000256" key="1">
    <source>
        <dbReference type="ARBA" id="ARBA00004903"/>
    </source>
</evidence>
<sequence length="230" mass="25420">MSASTPPLTLIVAATVKNGIGKNGTLPWPMLKKEMAYFARVTKRVQISSSSSSGSDKPTASNSSQQTQNVVVMGRKTWDSIPAKFRPLPQRTNLVISRQDATKFVPSSLLESGEVLVAQDIASGLAALQQQAQAGRSKALGRVFVIGGGAIYKSALEMEEARHVLLTRVRGEWDCDTQFPVDVEEDLQWVRSRKDELERFTGESFDNGALIEEEVKGVKHEFEFMLYEKK</sequence>
<feature type="domain" description="DHFR" evidence="9">
    <location>
        <begin position="7"/>
        <end position="229"/>
    </location>
</feature>
<organism evidence="10 11">
    <name type="scientific">Neodothiora populina</name>
    <dbReference type="NCBI Taxonomy" id="2781224"/>
    <lineage>
        <taxon>Eukaryota</taxon>
        <taxon>Fungi</taxon>
        <taxon>Dikarya</taxon>
        <taxon>Ascomycota</taxon>
        <taxon>Pezizomycotina</taxon>
        <taxon>Dothideomycetes</taxon>
        <taxon>Dothideomycetidae</taxon>
        <taxon>Dothideales</taxon>
        <taxon>Dothioraceae</taxon>
        <taxon>Neodothiora</taxon>
    </lineage>
</organism>
<dbReference type="RefSeq" id="XP_069200198.1">
    <property type="nucleotide sequence ID" value="XM_069343448.1"/>
</dbReference>
<evidence type="ECO:0000256" key="7">
    <source>
        <dbReference type="RuleBase" id="RU004474"/>
    </source>
</evidence>
<evidence type="ECO:0000256" key="4">
    <source>
        <dbReference type="ARBA" id="ARBA00022563"/>
    </source>
</evidence>
<comment type="pathway">
    <text evidence="1">Cofactor biosynthesis; tetrahydrofolate biosynthesis; 5,6,7,8-tetrahydrofolate from 7,8-dihydrofolate: step 1/1.</text>
</comment>
<keyword evidence="11" id="KW-1185">Reference proteome</keyword>
<comment type="caution">
    <text evidence="10">The sequence shown here is derived from an EMBL/GenBank/DDBJ whole genome shotgun (WGS) entry which is preliminary data.</text>
</comment>
<evidence type="ECO:0000256" key="5">
    <source>
        <dbReference type="ARBA" id="ARBA00022857"/>
    </source>
</evidence>
<dbReference type="PROSITE" id="PS51330">
    <property type="entry name" value="DHFR_2"/>
    <property type="match status" value="1"/>
</dbReference>
<reference evidence="10 11" key="1">
    <citation type="submission" date="2024-07" db="EMBL/GenBank/DDBJ databases">
        <title>Draft sequence of the Neodothiora populina.</title>
        <authorList>
            <person name="Drown D.D."/>
            <person name="Schuette U.S."/>
            <person name="Buechlein A.B."/>
            <person name="Rusch D.R."/>
            <person name="Winton L.W."/>
            <person name="Adams G.A."/>
        </authorList>
    </citation>
    <scope>NUCLEOTIDE SEQUENCE [LARGE SCALE GENOMIC DNA]</scope>
    <source>
        <strain evidence="10 11">CPC 39397</strain>
    </source>
</reference>
<dbReference type="InterPro" id="IPR024072">
    <property type="entry name" value="DHFR-like_dom_sf"/>
</dbReference>
<evidence type="ECO:0000256" key="3">
    <source>
        <dbReference type="ARBA" id="ARBA00018886"/>
    </source>
</evidence>
<dbReference type="EMBL" id="JBFMKM010000009">
    <property type="protein sequence ID" value="KAL1303923.1"/>
    <property type="molecule type" value="Genomic_DNA"/>
</dbReference>
<dbReference type="InterPro" id="IPR012259">
    <property type="entry name" value="DHFR"/>
</dbReference>
<comment type="similarity">
    <text evidence="7">Belongs to the dihydrofolate reductase family.</text>
</comment>
<dbReference type="PROSITE" id="PS00075">
    <property type="entry name" value="DHFR_1"/>
    <property type="match status" value="1"/>
</dbReference>
<dbReference type="CDD" id="cd00209">
    <property type="entry name" value="DHFR"/>
    <property type="match status" value="1"/>
</dbReference>
<gene>
    <name evidence="10" type="ORF">AAFC00_000376</name>
</gene>
<dbReference type="SUPFAM" id="SSF53597">
    <property type="entry name" value="Dihydrofolate reductase-like"/>
    <property type="match status" value="1"/>
</dbReference>
<accession>A0ABR3PD86</accession>
<evidence type="ECO:0000256" key="2">
    <source>
        <dbReference type="ARBA" id="ARBA00012856"/>
    </source>
</evidence>
<feature type="compositionally biased region" description="Polar residues" evidence="8">
    <location>
        <begin position="56"/>
        <end position="69"/>
    </location>
</feature>
<dbReference type="InterPro" id="IPR001796">
    <property type="entry name" value="DHFR_dom"/>
</dbReference>
<keyword evidence="5" id="KW-0521">NADP</keyword>
<dbReference type="Gene3D" id="3.40.430.10">
    <property type="entry name" value="Dihydrofolate Reductase, subunit A"/>
    <property type="match status" value="1"/>
</dbReference>
<dbReference type="GeneID" id="95974079"/>
<dbReference type="Pfam" id="PF00186">
    <property type="entry name" value="DHFR_1"/>
    <property type="match status" value="1"/>
</dbReference>
<name>A0ABR3PD86_9PEZI</name>
<evidence type="ECO:0000256" key="8">
    <source>
        <dbReference type="SAM" id="MobiDB-lite"/>
    </source>
</evidence>
<protein>
    <recommendedName>
        <fullName evidence="3">Dihydrofolate reductase</fullName>
        <ecNumber evidence="2">1.5.1.3</ecNumber>
    </recommendedName>
</protein>
<dbReference type="Proteomes" id="UP001562354">
    <property type="component" value="Unassembled WGS sequence"/>
</dbReference>
<proteinExistence type="inferred from homology"/>
<dbReference type="PRINTS" id="PR00070">
    <property type="entry name" value="DHFR"/>
</dbReference>
<keyword evidence="4" id="KW-0554">One-carbon metabolism</keyword>
<evidence type="ECO:0000313" key="11">
    <source>
        <dbReference type="Proteomes" id="UP001562354"/>
    </source>
</evidence>